<reference evidence="1 2" key="1">
    <citation type="submission" date="2008-03" db="EMBL/GenBank/DDBJ databases">
        <title>Complete sequence of chromosome of Methylobacterium radiotolerans JCM 2831.</title>
        <authorList>
            <consortium name="US DOE Joint Genome Institute"/>
            <person name="Copeland A."/>
            <person name="Lucas S."/>
            <person name="Lapidus A."/>
            <person name="Glavina del Rio T."/>
            <person name="Dalin E."/>
            <person name="Tice H."/>
            <person name="Bruce D."/>
            <person name="Goodwin L."/>
            <person name="Pitluck S."/>
            <person name="Kiss H."/>
            <person name="Brettin T."/>
            <person name="Detter J.C."/>
            <person name="Han C."/>
            <person name="Kuske C.R."/>
            <person name="Schmutz J."/>
            <person name="Larimer F."/>
            <person name="Land M."/>
            <person name="Hauser L."/>
            <person name="Kyrpides N."/>
            <person name="Mikhailova N."/>
            <person name="Marx C.J."/>
            <person name="Richardson P."/>
        </authorList>
    </citation>
    <scope>NUCLEOTIDE SEQUENCE [LARGE SCALE GENOMIC DNA]</scope>
    <source>
        <strain evidence="2">ATCC 27329 / DSM 1819 / JCM 2831 / NBRC 15690 / NCIMB 10815 / 0-1</strain>
    </source>
</reference>
<dbReference type="EMBL" id="CP001001">
    <property type="protein sequence ID" value="ACB26037.1"/>
    <property type="molecule type" value="Genomic_DNA"/>
</dbReference>
<organism evidence="1 2">
    <name type="scientific">Methylobacterium radiotolerans (strain ATCC 27329 / DSM 1819 / JCM 2831 / NBRC 15690 / NCIMB 10815 / 0-1)</name>
    <dbReference type="NCBI Taxonomy" id="426355"/>
    <lineage>
        <taxon>Bacteria</taxon>
        <taxon>Pseudomonadati</taxon>
        <taxon>Pseudomonadota</taxon>
        <taxon>Alphaproteobacteria</taxon>
        <taxon>Hyphomicrobiales</taxon>
        <taxon>Methylobacteriaceae</taxon>
        <taxon>Methylobacterium</taxon>
    </lineage>
</organism>
<dbReference type="PANTHER" id="PTHR30143:SF0">
    <property type="entry name" value="2-KETO-4-PENTENOATE HYDRATASE"/>
    <property type="match status" value="1"/>
</dbReference>
<proteinExistence type="predicted"/>
<evidence type="ECO:0000313" key="1">
    <source>
        <dbReference type="EMBL" id="ACB26037.1"/>
    </source>
</evidence>
<protein>
    <submittedName>
        <fullName evidence="1">Hydratase/decarboxylase</fullName>
    </submittedName>
</protein>
<evidence type="ECO:0000313" key="2">
    <source>
        <dbReference type="Proteomes" id="UP000006589"/>
    </source>
</evidence>
<dbReference type="STRING" id="426355.Mrad2831_4067"/>
<dbReference type="KEGG" id="mrd:Mrad2831_4067"/>
<dbReference type="GO" id="GO:0005737">
    <property type="term" value="C:cytoplasm"/>
    <property type="evidence" value="ECO:0007669"/>
    <property type="project" value="TreeGrafter"/>
</dbReference>
<gene>
    <name evidence="1" type="ordered locus">Mrad2831_4067</name>
</gene>
<dbReference type="eggNOG" id="COG3971">
    <property type="taxonomic scope" value="Bacteria"/>
</dbReference>
<dbReference type="HOGENOM" id="CLU_060136_0_0_5"/>
<dbReference type="PATRIC" id="fig|426355.14.peg.4159"/>
<accession>B1M0C6</accession>
<name>B1M0C6_METRJ</name>
<sequence length="285" mass="30462">MSPRRPSRRSPMTEPISAAAHARTILAAHEHRRPIAPLTDWDPTLDLPAAYRVAEAVRVLRGERGERPVGYKIGFTNTTLWERYGVRAPIWGHVYDTTLRDRAALTGPVPLAAFVEPRIEPEIVFGLARAPEPGMDAEALIACLDWAASGFEIVQSLYPGWRFAAPDTVAAFGLHGLLVVGERVRISPDARSAWIGDLAGFTVDLLRDEAVADRGGGRCVLGTGPLAALAHLVDALANDPVAPPLAAGTVVTTGTLTDALSVASGQRWRTRLDGLPLPGIDLALS</sequence>
<dbReference type="GO" id="GO:0008684">
    <property type="term" value="F:2-oxopent-4-enoate hydratase activity"/>
    <property type="evidence" value="ECO:0007669"/>
    <property type="project" value="TreeGrafter"/>
</dbReference>
<dbReference type="Gene3D" id="3.90.850.10">
    <property type="entry name" value="Fumarylacetoacetase-like, C-terminal domain"/>
    <property type="match status" value="1"/>
</dbReference>
<dbReference type="InterPro" id="IPR050772">
    <property type="entry name" value="Hydratase-Decarb/MhpD_sf"/>
</dbReference>
<dbReference type="InterPro" id="IPR036663">
    <property type="entry name" value="Fumarylacetoacetase_C_sf"/>
</dbReference>
<dbReference type="AlphaFoldDB" id="B1M0C6"/>
<dbReference type="SUPFAM" id="SSF56529">
    <property type="entry name" value="FAH"/>
    <property type="match status" value="1"/>
</dbReference>
<dbReference type="PANTHER" id="PTHR30143">
    <property type="entry name" value="ACID HYDRATASE"/>
    <property type="match status" value="1"/>
</dbReference>
<dbReference type="Proteomes" id="UP000006589">
    <property type="component" value="Chromosome"/>
</dbReference>